<name>A0A8X8YT12_SALSN</name>
<dbReference type="EMBL" id="PNBA02000001">
    <property type="protein sequence ID" value="KAG6438450.1"/>
    <property type="molecule type" value="Genomic_DNA"/>
</dbReference>
<feature type="compositionally biased region" description="Basic and acidic residues" evidence="1">
    <location>
        <begin position="66"/>
        <end position="80"/>
    </location>
</feature>
<sequence length="195" mass="22393">MVREEKRHQMMQNLFGDQSEEEEEVESEHESNRQPDYASDEGDEGPDAEGEGEVEGQGEAEIESEGEPKDERDKSSRELETGNQGEQSQERYSESDDKEDYDQRVVTSRRHDAVESGSERSGENHYVANEDDEVNQARSHINKQNTKFGIRSKNTKLDPRLKKWGIMRKAVEKATKAEEVEKLVLTNCSVEEERN</sequence>
<evidence type="ECO:0000256" key="1">
    <source>
        <dbReference type="SAM" id="MobiDB-lite"/>
    </source>
</evidence>
<feature type="compositionally biased region" description="Basic and acidic residues" evidence="1">
    <location>
        <begin position="109"/>
        <end position="123"/>
    </location>
</feature>
<feature type="compositionally biased region" description="Polar residues" evidence="1">
    <location>
        <begin position="136"/>
        <end position="147"/>
    </location>
</feature>
<proteinExistence type="predicted"/>
<evidence type="ECO:0000313" key="3">
    <source>
        <dbReference type="Proteomes" id="UP000298416"/>
    </source>
</evidence>
<reference evidence="2" key="1">
    <citation type="submission" date="2018-01" db="EMBL/GenBank/DDBJ databases">
        <authorList>
            <person name="Mao J.F."/>
        </authorList>
    </citation>
    <scope>NUCLEOTIDE SEQUENCE</scope>
    <source>
        <strain evidence="2">Huo1</strain>
        <tissue evidence="2">Leaf</tissue>
    </source>
</reference>
<feature type="compositionally biased region" description="Acidic residues" evidence="1">
    <location>
        <begin position="38"/>
        <end position="65"/>
    </location>
</feature>
<dbReference type="AlphaFoldDB" id="A0A8X8YT12"/>
<dbReference type="Proteomes" id="UP000298416">
    <property type="component" value="Unassembled WGS sequence"/>
</dbReference>
<feature type="region of interest" description="Disordered" evidence="1">
    <location>
        <begin position="1"/>
        <end position="154"/>
    </location>
</feature>
<protein>
    <submittedName>
        <fullName evidence="2">Uncharacterized protein</fullName>
    </submittedName>
</protein>
<reference evidence="2" key="2">
    <citation type="submission" date="2020-08" db="EMBL/GenBank/DDBJ databases">
        <title>Plant Genome Project.</title>
        <authorList>
            <person name="Zhang R.-G."/>
        </authorList>
    </citation>
    <scope>NUCLEOTIDE SEQUENCE</scope>
    <source>
        <strain evidence="2">Huo1</strain>
        <tissue evidence="2">Leaf</tissue>
    </source>
</reference>
<organism evidence="2">
    <name type="scientific">Salvia splendens</name>
    <name type="common">Scarlet sage</name>
    <dbReference type="NCBI Taxonomy" id="180675"/>
    <lineage>
        <taxon>Eukaryota</taxon>
        <taxon>Viridiplantae</taxon>
        <taxon>Streptophyta</taxon>
        <taxon>Embryophyta</taxon>
        <taxon>Tracheophyta</taxon>
        <taxon>Spermatophyta</taxon>
        <taxon>Magnoliopsida</taxon>
        <taxon>eudicotyledons</taxon>
        <taxon>Gunneridae</taxon>
        <taxon>Pentapetalae</taxon>
        <taxon>asterids</taxon>
        <taxon>lamiids</taxon>
        <taxon>Lamiales</taxon>
        <taxon>Lamiaceae</taxon>
        <taxon>Nepetoideae</taxon>
        <taxon>Mentheae</taxon>
        <taxon>Salviinae</taxon>
        <taxon>Salvia</taxon>
        <taxon>Salvia subgen. Calosphace</taxon>
        <taxon>core Calosphace</taxon>
    </lineage>
</organism>
<feature type="compositionally biased region" description="Acidic residues" evidence="1">
    <location>
        <begin position="18"/>
        <end position="27"/>
    </location>
</feature>
<comment type="caution">
    <text evidence="2">The sequence shown here is derived from an EMBL/GenBank/DDBJ whole genome shotgun (WGS) entry which is preliminary data.</text>
</comment>
<accession>A0A8X8YT12</accession>
<keyword evidence="3" id="KW-1185">Reference proteome</keyword>
<gene>
    <name evidence="2" type="ORF">SASPL_103393</name>
</gene>
<evidence type="ECO:0000313" key="2">
    <source>
        <dbReference type="EMBL" id="KAG6438450.1"/>
    </source>
</evidence>